<keyword evidence="4" id="KW-1185">Reference proteome</keyword>
<dbReference type="STRING" id="1123357.SAMN02745244_01763"/>
<evidence type="ECO:0000259" key="2">
    <source>
        <dbReference type="Pfam" id="PF07929"/>
    </source>
</evidence>
<protein>
    <submittedName>
        <fullName evidence="3">PRiA4b ORF-3-like protein</fullName>
    </submittedName>
</protein>
<reference evidence="4" key="1">
    <citation type="submission" date="2016-11" db="EMBL/GenBank/DDBJ databases">
        <authorList>
            <person name="Varghese N."/>
            <person name="Submissions S."/>
        </authorList>
    </citation>
    <scope>NUCLEOTIDE SEQUENCE [LARGE SCALE GENOMIC DNA]</scope>
    <source>
        <strain evidence="4">DSM 12906</strain>
    </source>
</reference>
<feature type="region of interest" description="Disordered" evidence="1">
    <location>
        <begin position="1"/>
        <end position="26"/>
    </location>
</feature>
<dbReference type="InterPro" id="IPR024047">
    <property type="entry name" value="MM3350-like_sf"/>
</dbReference>
<dbReference type="Gene3D" id="3.10.290.30">
    <property type="entry name" value="MM3350-like"/>
    <property type="match status" value="1"/>
</dbReference>
<dbReference type="PANTHER" id="PTHR41878:SF1">
    <property type="entry name" value="TNPR PROTEIN"/>
    <property type="match status" value="1"/>
</dbReference>
<dbReference type="EMBL" id="FQZG01000027">
    <property type="protein sequence ID" value="SHJ11826.1"/>
    <property type="molecule type" value="Genomic_DNA"/>
</dbReference>
<proteinExistence type="predicted"/>
<evidence type="ECO:0000313" key="4">
    <source>
        <dbReference type="Proteomes" id="UP000184512"/>
    </source>
</evidence>
<organism evidence="3 4">
    <name type="scientific">Tessaracoccus bendigoensis DSM 12906</name>
    <dbReference type="NCBI Taxonomy" id="1123357"/>
    <lineage>
        <taxon>Bacteria</taxon>
        <taxon>Bacillati</taxon>
        <taxon>Actinomycetota</taxon>
        <taxon>Actinomycetes</taxon>
        <taxon>Propionibacteriales</taxon>
        <taxon>Propionibacteriaceae</taxon>
        <taxon>Tessaracoccus</taxon>
    </lineage>
</organism>
<sequence length="470" mass="50814">MGNEDTLDFSTWPQVPRLQPPELLPGSPAKAALTVRVDLDDVEPPIWRRLRLPSDLTLDQLHEILQTAMGWDDSHLHHFVMGPGEKDLTRQYFLAPFDIAEGEDGIAERDVRLDQVLAEPGHQLFYEYDFGDSWWHTIELEAVEPCTDDHLAASCLAGERACPPEDVGGIWGFAEALDMLAGKTEGMDPEWVEQKLNWLPPGYDPASFSADEVSKALSEAVFPPISSLNPKLANLLARAGGSWRSLVGNLMGRALADPADLSDPQVAQATLGYRTLMGTIGDGLTLTKAGYLPPGVVHELFDALGLAGQWVGRCTREDTTLPILLLRESATALGLLRKARGRLTVTAAGRKLADDPPALLRHIASRLPLGANYEKDAGLLALLFAASGDDWYAGLDVAGAMMAWMGWRVDDGVDLGRATNEWASPTVDVLNTLAGRQAGTPLRTAIARELISNADPLLSAASIQAAPLSR</sequence>
<dbReference type="PANTHER" id="PTHR41878">
    <property type="entry name" value="LEXA REPRESSOR-RELATED"/>
    <property type="match status" value="1"/>
</dbReference>
<dbReference type="AlphaFoldDB" id="A0A1M6GPK8"/>
<accession>A0A1M6GPK8</accession>
<name>A0A1M6GPK8_9ACTN</name>
<dbReference type="InterPro" id="IPR012912">
    <property type="entry name" value="Plasmid_pRiA4b_Orf3-like"/>
</dbReference>
<evidence type="ECO:0000313" key="3">
    <source>
        <dbReference type="EMBL" id="SHJ11826.1"/>
    </source>
</evidence>
<dbReference type="RefSeq" id="WP_073187228.1">
    <property type="nucleotide sequence ID" value="NZ_FQZG01000027.1"/>
</dbReference>
<evidence type="ECO:0000256" key="1">
    <source>
        <dbReference type="SAM" id="MobiDB-lite"/>
    </source>
</evidence>
<feature type="domain" description="Plasmid pRiA4b Orf3-like" evidence="2">
    <location>
        <begin position="32"/>
        <end position="211"/>
    </location>
</feature>
<dbReference type="SUPFAM" id="SSF159941">
    <property type="entry name" value="MM3350-like"/>
    <property type="match status" value="1"/>
</dbReference>
<dbReference type="OrthoDB" id="9816539at2"/>
<dbReference type="Proteomes" id="UP000184512">
    <property type="component" value="Unassembled WGS sequence"/>
</dbReference>
<gene>
    <name evidence="3" type="ORF">SAMN02745244_01763</name>
</gene>
<dbReference type="Pfam" id="PF07929">
    <property type="entry name" value="PRiA4_ORF3"/>
    <property type="match status" value="1"/>
</dbReference>